<dbReference type="InterPro" id="IPR044946">
    <property type="entry name" value="Restrct_endonuc_typeI_TRD_sf"/>
</dbReference>
<comment type="caution">
    <text evidence="6">The sequence shown here is derived from an EMBL/GenBank/DDBJ whole genome shotgun (WGS) entry which is preliminary data.</text>
</comment>
<gene>
    <name evidence="6" type="ORF">EDC25_102198</name>
</gene>
<dbReference type="SUPFAM" id="SSF116734">
    <property type="entry name" value="DNA methylase specificity domain"/>
    <property type="match status" value="2"/>
</dbReference>
<organism evidence="6 7">
    <name type="scientific">Pseudofulvimonas gallinarii</name>
    <dbReference type="NCBI Taxonomy" id="634155"/>
    <lineage>
        <taxon>Bacteria</taxon>
        <taxon>Pseudomonadati</taxon>
        <taxon>Pseudomonadota</taxon>
        <taxon>Gammaproteobacteria</taxon>
        <taxon>Lysobacterales</taxon>
        <taxon>Rhodanobacteraceae</taxon>
        <taxon>Pseudofulvimonas</taxon>
    </lineage>
</organism>
<evidence type="ECO:0000313" key="6">
    <source>
        <dbReference type="EMBL" id="TCT00829.1"/>
    </source>
</evidence>
<name>A0A4R3LMX3_9GAMM</name>
<dbReference type="CDD" id="cd17256">
    <property type="entry name" value="RMtype1_S_EcoJA65PI-TRD1-CR1_like"/>
    <property type="match status" value="1"/>
</dbReference>
<proteinExistence type="inferred from homology"/>
<keyword evidence="3" id="KW-0238">DNA-binding</keyword>
<dbReference type="EMBL" id="SMAF01000002">
    <property type="protein sequence ID" value="TCT00829.1"/>
    <property type="molecule type" value="Genomic_DNA"/>
</dbReference>
<dbReference type="Pfam" id="PF01420">
    <property type="entry name" value="Methylase_S"/>
    <property type="match status" value="2"/>
</dbReference>
<feature type="domain" description="Type I restriction modification DNA specificity" evidence="5">
    <location>
        <begin position="30"/>
        <end position="148"/>
    </location>
</feature>
<dbReference type="Gene3D" id="3.90.220.20">
    <property type="entry name" value="DNA methylase specificity domains"/>
    <property type="match status" value="2"/>
</dbReference>
<feature type="domain" description="Type I restriction modification DNA specificity" evidence="5">
    <location>
        <begin position="256"/>
        <end position="367"/>
    </location>
</feature>
<evidence type="ECO:0000256" key="1">
    <source>
        <dbReference type="ARBA" id="ARBA00010923"/>
    </source>
</evidence>
<dbReference type="Gene3D" id="1.10.287.1120">
    <property type="entry name" value="Bipartite methylase S protein"/>
    <property type="match status" value="1"/>
</dbReference>
<feature type="coiled-coil region" evidence="4">
    <location>
        <begin position="346"/>
        <end position="373"/>
    </location>
</feature>
<dbReference type="AlphaFoldDB" id="A0A4R3LMX3"/>
<dbReference type="InterPro" id="IPR052021">
    <property type="entry name" value="Type-I_RS_S_subunit"/>
</dbReference>
<evidence type="ECO:0000256" key="3">
    <source>
        <dbReference type="ARBA" id="ARBA00023125"/>
    </source>
</evidence>
<evidence type="ECO:0000259" key="5">
    <source>
        <dbReference type="Pfam" id="PF01420"/>
    </source>
</evidence>
<reference evidence="6 7" key="1">
    <citation type="submission" date="2019-03" db="EMBL/GenBank/DDBJ databases">
        <title>Genomic Encyclopedia of Type Strains, Phase IV (KMG-IV): sequencing the most valuable type-strain genomes for metagenomic binning, comparative biology and taxonomic classification.</title>
        <authorList>
            <person name="Goeker M."/>
        </authorList>
    </citation>
    <scope>NUCLEOTIDE SEQUENCE [LARGE SCALE GENOMIC DNA]</scope>
    <source>
        <strain evidence="6 7">DSM 21944</strain>
    </source>
</reference>
<dbReference type="GO" id="GO:0003677">
    <property type="term" value="F:DNA binding"/>
    <property type="evidence" value="ECO:0007669"/>
    <property type="project" value="UniProtKB-KW"/>
</dbReference>
<evidence type="ECO:0000256" key="2">
    <source>
        <dbReference type="ARBA" id="ARBA00022747"/>
    </source>
</evidence>
<keyword evidence="7" id="KW-1185">Reference proteome</keyword>
<comment type="similarity">
    <text evidence="1">Belongs to the type-I restriction system S methylase family.</text>
</comment>
<keyword evidence="2" id="KW-0680">Restriction system</keyword>
<dbReference type="PANTHER" id="PTHR30408:SF12">
    <property type="entry name" value="TYPE I RESTRICTION ENZYME MJAVIII SPECIFICITY SUBUNIT"/>
    <property type="match status" value="1"/>
</dbReference>
<protein>
    <submittedName>
        <fullName evidence="6">Type I restriction enzyme S subunit</fullName>
    </submittedName>
</protein>
<evidence type="ECO:0000313" key="7">
    <source>
        <dbReference type="Proteomes" id="UP000294599"/>
    </source>
</evidence>
<dbReference type="PANTHER" id="PTHR30408">
    <property type="entry name" value="TYPE-1 RESTRICTION ENZYME ECOKI SPECIFICITY PROTEIN"/>
    <property type="match status" value="1"/>
</dbReference>
<keyword evidence="4" id="KW-0175">Coiled coil</keyword>
<sequence length="398" mass="43897">MIRGQDYSGGEVRVDDLYYVSPRLAASFDRASVRGGDILLSIVGYVGLVAEVPEILSGANLTQTTARIAIQEELHSRFFLHFFRSKAFHSEVKKYMKGSAQPGLNLADVEKMKVIFPERREEQAAISKILDTLDTAIQETEAIIAKLKAVKQGLLHDLLTRGIDANGELRPPQSEAPNLYKPSPLGWIPKEWDIATLEAVSSTVTSGSRDWARFYAESGALFVRIGNLTREHINFRFDSTIYVCPPHNADGQRTRLEPGDILISITADLGIVGVVPDGMGEAYINQHIALVRPNIGAVNPRFVGHYLASPVAQAYISKLNDAGAKAGLNLPTIRGLLTARPEHTEQNLIAERLDEIDNRIQNATRESAKLRDLKFGLMDDLLIGRVRVTPLLQEAQQA</sequence>
<accession>A0A4R3LMX3</accession>
<evidence type="ECO:0000256" key="4">
    <source>
        <dbReference type="SAM" id="Coils"/>
    </source>
</evidence>
<dbReference type="Proteomes" id="UP000294599">
    <property type="component" value="Unassembled WGS sequence"/>
</dbReference>
<dbReference type="GO" id="GO:0009307">
    <property type="term" value="P:DNA restriction-modification system"/>
    <property type="evidence" value="ECO:0007669"/>
    <property type="project" value="UniProtKB-KW"/>
</dbReference>
<dbReference type="InterPro" id="IPR000055">
    <property type="entry name" value="Restrct_endonuc_typeI_TRD"/>
</dbReference>